<dbReference type="InterPro" id="IPR049326">
    <property type="entry name" value="Rhodopsin_dom_fungi"/>
</dbReference>
<dbReference type="OrthoDB" id="4219859at2759"/>
<accession>A0A364KU40</accession>
<feature type="transmembrane region" description="Helical" evidence="7">
    <location>
        <begin position="12"/>
        <end position="33"/>
    </location>
</feature>
<evidence type="ECO:0000256" key="6">
    <source>
        <dbReference type="SAM" id="MobiDB-lite"/>
    </source>
</evidence>
<keyword evidence="4 7" id="KW-0472">Membrane</keyword>
<keyword evidence="2 7" id="KW-0812">Transmembrane</keyword>
<protein>
    <recommendedName>
        <fullName evidence="8">Rhodopsin domain-containing protein</fullName>
    </recommendedName>
</protein>
<dbReference type="PANTHER" id="PTHR33048">
    <property type="entry name" value="PTH11-LIKE INTEGRAL MEMBRANE PROTEIN (AFU_ORTHOLOGUE AFUA_5G11245)"/>
    <property type="match status" value="1"/>
</dbReference>
<comment type="caution">
    <text evidence="9">The sequence shown here is derived from an EMBL/GenBank/DDBJ whole genome shotgun (WGS) entry which is preliminary data.</text>
</comment>
<reference evidence="9 10" key="1">
    <citation type="journal article" date="2017" name="Biotechnol. Biofuels">
        <title>Differential beta-glucosidase expression as a function of carbon source availability in Talaromyces amestolkiae: a genomic and proteomic approach.</title>
        <authorList>
            <person name="de Eugenio L.I."/>
            <person name="Mendez-Liter J.A."/>
            <person name="Nieto-Dominguez M."/>
            <person name="Alonso L."/>
            <person name="Gil-Munoz J."/>
            <person name="Barriuso J."/>
            <person name="Prieto A."/>
            <person name="Martinez M.J."/>
        </authorList>
    </citation>
    <scope>NUCLEOTIDE SEQUENCE [LARGE SCALE GENOMIC DNA]</scope>
    <source>
        <strain evidence="9 10">CIB</strain>
    </source>
</reference>
<feature type="transmembrane region" description="Helical" evidence="7">
    <location>
        <begin position="176"/>
        <end position="198"/>
    </location>
</feature>
<feature type="transmembrane region" description="Helical" evidence="7">
    <location>
        <begin position="45"/>
        <end position="64"/>
    </location>
</feature>
<comment type="subcellular location">
    <subcellularLocation>
        <location evidence="1">Membrane</location>
        <topology evidence="1">Multi-pass membrane protein</topology>
    </subcellularLocation>
</comment>
<organism evidence="9 10">
    <name type="scientific">Talaromyces amestolkiae</name>
    <dbReference type="NCBI Taxonomy" id="1196081"/>
    <lineage>
        <taxon>Eukaryota</taxon>
        <taxon>Fungi</taxon>
        <taxon>Dikarya</taxon>
        <taxon>Ascomycota</taxon>
        <taxon>Pezizomycotina</taxon>
        <taxon>Eurotiomycetes</taxon>
        <taxon>Eurotiomycetidae</taxon>
        <taxon>Eurotiales</taxon>
        <taxon>Trichocomaceae</taxon>
        <taxon>Talaromyces</taxon>
        <taxon>Talaromyces sect. Talaromyces</taxon>
    </lineage>
</organism>
<feature type="region of interest" description="Disordered" evidence="6">
    <location>
        <begin position="281"/>
        <end position="304"/>
    </location>
</feature>
<feature type="domain" description="Rhodopsin" evidence="8">
    <location>
        <begin position="29"/>
        <end position="272"/>
    </location>
</feature>
<feature type="transmembrane region" description="Helical" evidence="7">
    <location>
        <begin position="125"/>
        <end position="147"/>
    </location>
</feature>
<feature type="region of interest" description="Disordered" evidence="6">
    <location>
        <begin position="321"/>
        <end position="344"/>
    </location>
</feature>
<evidence type="ECO:0000313" key="10">
    <source>
        <dbReference type="Proteomes" id="UP000249363"/>
    </source>
</evidence>
<evidence type="ECO:0000256" key="4">
    <source>
        <dbReference type="ARBA" id="ARBA00023136"/>
    </source>
</evidence>
<dbReference type="InterPro" id="IPR052337">
    <property type="entry name" value="SAT4-like"/>
</dbReference>
<evidence type="ECO:0000256" key="2">
    <source>
        <dbReference type="ARBA" id="ARBA00022692"/>
    </source>
</evidence>
<name>A0A364KU40_TALAM</name>
<dbReference type="AlphaFoldDB" id="A0A364KU40"/>
<dbReference type="GO" id="GO:0016020">
    <property type="term" value="C:membrane"/>
    <property type="evidence" value="ECO:0007669"/>
    <property type="project" value="UniProtKB-SubCell"/>
</dbReference>
<dbReference type="Proteomes" id="UP000249363">
    <property type="component" value="Unassembled WGS sequence"/>
</dbReference>
<sequence length="373" mass="41672">MPSPTEDLGPTLIAVTTVLLVLSITFVALRCYVRLRLAWGFWWDDGFILLSLTFLIGAHGLVYYLVAKGLGKHTANLSDPILEIASLLGLLYDFTIVFVIGSYFNKISIGLFLHRLKFNSRWFIIPMWILMFFLGAINIAALAINVFNCDDHLVSGSSGHVEVLCPSDKDATPVVYTQSGLTIVLDLFLSISPIPVLWNTQLTCQQKIRVWGLIALGLISTVANALRNKYSYVLATYDQSYTLVVLIIISEMEFALGVIAACCPAIVPLFKRRQLRQSYNDIDGTPPIHSDRGAAGSRDERRVSGPRGWLEAVVGLESGTTITTHSMKDDRDDEEQQHERRLSDQNIYLLTIPKPAYKQQTSIRREYLGSENT</sequence>
<dbReference type="GeneID" id="63792300"/>
<evidence type="ECO:0000256" key="3">
    <source>
        <dbReference type="ARBA" id="ARBA00022989"/>
    </source>
</evidence>
<gene>
    <name evidence="9" type="ORF">BHQ10_003084</name>
</gene>
<feature type="transmembrane region" description="Helical" evidence="7">
    <location>
        <begin position="210"/>
        <end position="226"/>
    </location>
</feature>
<feature type="transmembrane region" description="Helical" evidence="7">
    <location>
        <begin position="84"/>
        <end position="104"/>
    </location>
</feature>
<evidence type="ECO:0000256" key="5">
    <source>
        <dbReference type="ARBA" id="ARBA00038359"/>
    </source>
</evidence>
<dbReference type="RefSeq" id="XP_040731588.1">
    <property type="nucleotide sequence ID" value="XM_040875301.1"/>
</dbReference>
<dbReference type="Pfam" id="PF20684">
    <property type="entry name" value="Fung_rhodopsin"/>
    <property type="match status" value="1"/>
</dbReference>
<dbReference type="EMBL" id="MIKG01000004">
    <property type="protein sequence ID" value="RAO67072.1"/>
    <property type="molecule type" value="Genomic_DNA"/>
</dbReference>
<evidence type="ECO:0000313" key="9">
    <source>
        <dbReference type="EMBL" id="RAO67072.1"/>
    </source>
</evidence>
<feature type="compositionally biased region" description="Basic and acidic residues" evidence="6">
    <location>
        <begin position="289"/>
        <end position="303"/>
    </location>
</feature>
<feature type="transmembrane region" description="Helical" evidence="7">
    <location>
        <begin position="241"/>
        <end position="270"/>
    </location>
</feature>
<keyword evidence="10" id="KW-1185">Reference proteome</keyword>
<evidence type="ECO:0000256" key="1">
    <source>
        <dbReference type="ARBA" id="ARBA00004141"/>
    </source>
</evidence>
<proteinExistence type="inferred from homology"/>
<evidence type="ECO:0000256" key="7">
    <source>
        <dbReference type="SAM" id="Phobius"/>
    </source>
</evidence>
<evidence type="ECO:0000259" key="8">
    <source>
        <dbReference type="Pfam" id="PF20684"/>
    </source>
</evidence>
<keyword evidence="3 7" id="KW-1133">Transmembrane helix</keyword>
<dbReference type="PANTHER" id="PTHR33048:SF123">
    <property type="entry name" value="INTEGRAL MEMBRANE PROTEIN"/>
    <property type="match status" value="1"/>
</dbReference>
<comment type="similarity">
    <text evidence="5">Belongs to the SAT4 family.</text>
</comment>